<organism evidence="1 2">
    <name type="scientific">Propionigenium maris DSM 9537</name>
    <dbReference type="NCBI Taxonomy" id="1123000"/>
    <lineage>
        <taxon>Bacteria</taxon>
        <taxon>Fusobacteriati</taxon>
        <taxon>Fusobacteriota</taxon>
        <taxon>Fusobacteriia</taxon>
        <taxon>Fusobacteriales</taxon>
        <taxon>Fusobacteriaceae</taxon>
        <taxon>Propionigenium</taxon>
    </lineage>
</organism>
<sequence>MSRVATMSIFIDERESIIKANEILMEYSDIIVSRMGIPYRERGLSVIVLILDGDTDKIGALSGKIGNLKGISVKTAMKK</sequence>
<name>A0A9W6LN18_9FUSO</name>
<dbReference type="Proteomes" id="UP001144471">
    <property type="component" value="Unassembled WGS sequence"/>
</dbReference>
<dbReference type="InterPro" id="IPR045865">
    <property type="entry name" value="ACT-like_dom_sf"/>
</dbReference>
<dbReference type="InterPro" id="IPR027271">
    <property type="entry name" value="Acetolactate_synth/TF_NikR_C"/>
</dbReference>
<evidence type="ECO:0000313" key="2">
    <source>
        <dbReference type="Proteomes" id="UP001144471"/>
    </source>
</evidence>
<dbReference type="RefSeq" id="WP_281833923.1">
    <property type="nucleotide sequence ID" value="NZ_BSDY01000004.1"/>
</dbReference>
<dbReference type="EMBL" id="BSDY01000004">
    <property type="protein sequence ID" value="GLI55445.1"/>
    <property type="molecule type" value="Genomic_DNA"/>
</dbReference>
<evidence type="ECO:0000313" key="1">
    <source>
        <dbReference type="EMBL" id="GLI55445.1"/>
    </source>
</evidence>
<dbReference type="Gene3D" id="3.30.70.1150">
    <property type="entry name" value="ACT-like. Chain A, domain 2"/>
    <property type="match status" value="1"/>
</dbReference>
<dbReference type="AlphaFoldDB" id="A0A9W6LN18"/>
<dbReference type="Pfam" id="PF21699">
    <property type="entry name" value="TM1266-like"/>
    <property type="match status" value="1"/>
</dbReference>
<comment type="caution">
    <text evidence="1">The sequence shown here is derived from an EMBL/GenBank/DDBJ whole genome shotgun (WGS) entry which is preliminary data.</text>
</comment>
<dbReference type="SUPFAM" id="SSF55021">
    <property type="entry name" value="ACT-like"/>
    <property type="match status" value="1"/>
</dbReference>
<gene>
    <name evidence="1" type="ORF">PM10SUCC1_09590</name>
</gene>
<proteinExistence type="predicted"/>
<keyword evidence="2" id="KW-1185">Reference proteome</keyword>
<protein>
    <submittedName>
        <fullName evidence="1">CopG family transcriptional regulator</fullName>
    </submittedName>
</protein>
<accession>A0A9W6LN18</accession>
<dbReference type="InterPro" id="IPR023860">
    <property type="entry name" value="FeFe-hyd_TM1266"/>
</dbReference>
<dbReference type="NCBIfam" id="TIGR03959">
    <property type="entry name" value="hyd_TM1266"/>
    <property type="match status" value="1"/>
</dbReference>
<reference evidence="1" key="1">
    <citation type="submission" date="2022-12" db="EMBL/GenBank/DDBJ databases">
        <title>Reference genome sequencing for broad-spectrum identification of bacterial and archaeal isolates by mass spectrometry.</title>
        <authorList>
            <person name="Sekiguchi Y."/>
            <person name="Tourlousse D.M."/>
        </authorList>
    </citation>
    <scope>NUCLEOTIDE SEQUENCE</scope>
    <source>
        <strain evidence="1">10succ1</strain>
    </source>
</reference>